<keyword evidence="3" id="KW-0732">Signal</keyword>
<feature type="region of interest" description="Disordered" evidence="2">
    <location>
        <begin position="268"/>
        <end position="339"/>
    </location>
</feature>
<keyword evidence="6" id="KW-1185">Reference proteome</keyword>
<comment type="caution">
    <text evidence="5">The sequence shown here is derived from an EMBL/GenBank/DDBJ whole genome shotgun (WGS) entry which is preliminary data.</text>
</comment>
<dbReference type="AlphaFoldDB" id="A0A8H5UL08"/>
<keyword evidence="1" id="KW-0677">Repeat</keyword>
<feature type="domain" description="Nephrocystin 3-like N-terminal" evidence="4">
    <location>
        <begin position="353"/>
        <end position="514"/>
    </location>
</feature>
<proteinExistence type="predicted"/>
<dbReference type="EMBL" id="JAAOAK010000097">
    <property type="protein sequence ID" value="KAF5689862.1"/>
    <property type="molecule type" value="Genomic_DNA"/>
</dbReference>
<evidence type="ECO:0000256" key="2">
    <source>
        <dbReference type="SAM" id="MobiDB-lite"/>
    </source>
</evidence>
<dbReference type="SUPFAM" id="SSF52540">
    <property type="entry name" value="P-loop containing nucleoside triphosphate hydrolases"/>
    <property type="match status" value="1"/>
</dbReference>
<dbReference type="Proteomes" id="UP000562682">
    <property type="component" value="Unassembled WGS sequence"/>
</dbReference>
<sequence>MLTGFEALGAASAVLQVISFATDVVVACKIAYDGATTSQDDLQRYAGQMSEAVGRVHTRCESMNNANSKFASPELQNIAKECKDAADKLNAEVQCVTSMQAQGDILKSIRKTFRASRHRKKLQALEQSLSKYRQVMEIELTSYLCTQNDAIYFQQEASFGKLDTDVRFLINQLAQGITDAKDLVKREHAATRNAITQEGARAEAAINSHTDSQLLELRTDAEMKKRCETFLQSLKAPRMNQRYNDVMDSKDASFNQVFATYKDMLDMYGGDSDQSGPSTDDYDPESNGNSEDEDDSGDNDDPQDNDDPEDDGDTEEDDDAGDDTGEIDSEGCESSEAASGPGYIDKIYDSWFSFNSWLKSDDKLFYIQGKPGSGKSTLVKFILNQDQTRDLIQEWSPNAIIISYFFWKIGSEEQNSIKGLWCSLLYQRLQDQQHLTLSTMKHFRHLSFHSEYYDWSVKDLQAVWDYVVNLDTRHICIFVDGLDEIRDKDGFSELAQTIQVISRLPRIKLCVSTRPEAQIMRWIKTTNAEGILLEELTRVDMLNFVQKRLRDPSSAIHICWGHYELLSQGLVAKAQGVFLWLHLATRSIIEGIANHDSEDMLLTRLHELPGDLEKLYVDMWERLNAKSSVYRETARQYFRYVLHGSHVRIRCGPRAAWRTVSLPSILQITCAENTETQQSLLKNTEAGQDILGCGILPDFDSQSRLLKGLICSVVFLTSELDLLCGTSEIMQQIADFAQVWETEGLQLATEMLDIIRPLRNKKLLRNDLRLWAPQRPFLSYLASNEIFEDYVISCLTTETSSHLATSIMREGWYPLSEVNLSKRMFNALINLGADPHQDDVLLSSWNSEPIVRKGSAFANFLTGFSMLTRESILRGERQTPQSRNETQHRETVRDTLEMAMSMARTCKDLETPVVLFASFSDTGVMRAVIPGEILGGYVQDSTYNFVVCEVNVQFLLRSLLSKVGGDLAQIALADAQAVDVLSKMDRPSVKIRYFMLSELTDDKSGKVENHPMAPLIQRIVSPENSISRNDIEHLFDIDFASPQEDLRKQNEDRTDLDIITECVKDLKTEEVEIEGMVTDLAAENLEFCTFEKAGRIPSLEHFRKLRRIGHGSHFPLSMMQLEAAAARKEATECQE</sequence>
<evidence type="ECO:0000256" key="3">
    <source>
        <dbReference type="SAM" id="SignalP"/>
    </source>
</evidence>
<dbReference type="Pfam" id="PF24883">
    <property type="entry name" value="NPHP3_N"/>
    <property type="match status" value="1"/>
</dbReference>
<feature type="signal peptide" evidence="3">
    <location>
        <begin position="1"/>
        <end position="27"/>
    </location>
</feature>
<gene>
    <name evidence="5" type="ORF">FDENT_4176</name>
</gene>
<dbReference type="InterPro" id="IPR027417">
    <property type="entry name" value="P-loop_NTPase"/>
</dbReference>
<feature type="chain" id="PRO_5034678987" description="Nephrocystin 3-like N-terminal domain-containing protein" evidence="3">
    <location>
        <begin position="28"/>
        <end position="1135"/>
    </location>
</feature>
<evidence type="ECO:0000256" key="1">
    <source>
        <dbReference type="ARBA" id="ARBA00022737"/>
    </source>
</evidence>
<organism evidence="5 6">
    <name type="scientific">Fusarium denticulatum</name>
    <dbReference type="NCBI Taxonomy" id="48507"/>
    <lineage>
        <taxon>Eukaryota</taxon>
        <taxon>Fungi</taxon>
        <taxon>Dikarya</taxon>
        <taxon>Ascomycota</taxon>
        <taxon>Pezizomycotina</taxon>
        <taxon>Sordariomycetes</taxon>
        <taxon>Hypocreomycetidae</taxon>
        <taxon>Hypocreales</taxon>
        <taxon>Nectriaceae</taxon>
        <taxon>Fusarium</taxon>
        <taxon>Fusarium fujikuroi species complex</taxon>
    </lineage>
</organism>
<dbReference type="Gene3D" id="3.40.50.300">
    <property type="entry name" value="P-loop containing nucleotide triphosphate hydrolases"/>
    <property type="match status" value="1"/>
</dbReference>
<dbReference type="InterPro" id="IPR056884">
    <property type="entry name" value="NPHP3-like_N"/>
</dbReference>
<evidence type="ECO:0000313" key="5">
    <source>
        <dbReference type="EMBL" id="KAF5689862.1"/>
    </source>
</evidence>
<protein>
    <recommendedName>
        <fullName evidence="4">Nephrocystin 3-like N-terminal domain-containing protein</fullName>
    </recommendedName>
</protein>
<dbReference type="PANTHER" id="PTHR10039:SF5">
    <property type="entry name" value="NACHT DOMAIN-CONTAINING PROTEIN"/>
    <property type="match status" value="1"/>
</dbReference>
<reference evidence="5 6" key="1">
    <citation type="submission" date="2020-05" db="EMBL/GenBank/DDBJ databases">
        <title>Identification and distribution of gene clusters putatively required for synthesis of sphingolipid metabolism inhibitors in phylogenetically diverse species of the filamentous fungus Fusarium.</title>
        <authorList>
            <person name="Kim H.-S."/>
            <person name="Busman M."/>
            <person name="Brown D.W."/>
            <person name="Divon H."/>
            <person name="Uhlig S."/>
            <person name="Proctor R.H."/>
        </authorList>
    </citation>
    <scope>NUCLEOTIDE SEQUENCE [LARGE SCALE GENOMIC DNA]</scope>
    <source>
        <strain evidence="5 6">NRRL 25311</strain>
    </source>
</reference>
<feature type="compositionally biased region" description="Acidic residues" evidence="2">
    <location>
        <begin position="280"/>
        <end position="333"/>
    </location>
</feature>
<name>A0A8H5UL08_9HYPO</name>
<evidence type="ECO:0000313" key="6">
    <source>
        <dbReference type="Proteomes" id="UP000562682"/>
    </source>
</evidence>
<dbReference type="PANTHER" id="PTHR10039">
    <property type="entry name" value="AMELOGENIN"/>
    <property type="match status" value="1"/>
</dbReference>
<accession>A0A8H5UL08</accession>
<evidence type="ECO:0000259" key="4">
    <source>
        <dbReference type="Pfam" id="PF24883"/>
    </source>
</evidence>